<organism evidence="1 2">
    <name type="scientific">Mycena pura</name>
    <dbReference type="NCBI Taxonomy" id="153505"/>
    <lineage>
        <taxon>Eukaryota</taxon>
        <taxon>Fungi</taxon>
        <taxon>Dikarya</taxon>
        <taxon>Basidiomycota</taxon>
        <taxon>Agaricomycotina</taxon>
        <taxon>Agaricomycetes</taxon>
        <taxon>Agaricomycetidae</taxon>
        <taxon>Agaricales</taxon>
        <taxon>Marasmiineae</taxon>
        <taxon>Mycenaceae</taxon>
        <taxon>Mycena</taxon>
    </lineage>
</organism>
<proteinExistence type="predicted"/>
<gene>
    <name evidence="1" type="ORF">GGX14DRAFT_563141</name>
</gene>
<dbReference type="Proteomes" id="UP001219525">
    <property type="component" value="Unassembled WGS sequence"/>
</dbReference>
<evidence type="ECO:0000313" key="2">
    <source>
        <dbReference type="Proteomes" id="UP001219525"/>
    </source>
</evidence>
<sequence length="154" mass="17437">MKDRIIKHAIMFGRGEFHAGVIVMPADEDAVDPSDMEVADLRGRIWPTVEEANRLSPTHSRIFKEAGSSLPMRRLAPANIFEMQMILIANPSKPFEMTAKATPRRQAVLDAYCTISITNAYVYIRIRFYNPTDALARSAQKTCLHLTFYRFTSG</sequence>
<reference evidence="1" key="1">
    <citation type="submission" date="2023-03" db="EMBL/GenBank/DDBJ databases">
        <title>Massive genome expansion in bonnet fungi (Mycena s.s.) driven by repeated elements and novel gene families across ecological guilds.</title>
        <authorList>
            <consortium name="Lawrence Berkeley National Laboratory"/>
            <person name="Harder C.B."/>
            <person name="Miyauchi S."/>
            <person name="Viragh M."/>
            <person name="Kuo A."/>
            <person name="Thoen E."/>
            <person name="Andreopoulos B."/>
            <person name="Lu D."/>
            <person name="Skrede I."/>
            <person name="Drula E."/>
            <person name="Henrissat B."/>
            <person name="Morin E."/>
            <person name="Kohler A."/>
            <person name="Barry K."/>
            <person name="LaButti K."/>
            <person name="Morin E."/>
            <person name="Salamov A."/>
            <person name="Lipzen A."/>
            <person name="Mereny Z."/>
            <person name="Hegedus B."/>
            <person name="Baldrian P."/>
            <person name="Stursova M."/>
            <person name="Weitz H."/>
            <person name="Taylor A."/>
            <person name="Grigoriev I.V."/>
            <person name="Nagy L.G."/>
            <person name="Martin F."/>
            <person name="Kauserud H."/>
        </authorList>
    </citation>
    <scope>NUCLEOTIDE SEQUENCE</scope>
    <source>
        <strain evidence="1">9144</strain>
    </source>
</reference>
<protein>
    <submittedName>
        <fullName evidence="1">Uncharacterized protein</fullName>
    </submittedName>
</protein>
<name>A0AAD6VIS4_9AGAR</name>
<comment type="caution">
    <text evidence="1">The sequence shown here is derived from an EMBL/GenBank/DDBJ whole genome shotgun (WGS) entry which is preliminary data.</text>
</comment>
<dbReference type="AlphaFoldDB" id="A0AAD6VIS4"/>
<dbReference type="EMBL" id="JARJCW010000019">
    <property type="protein sequence ID" value="KAJ7214327.1"/>
    <property type="molecule type" value="Genomic_DNA"/>
</dbReference>
<evidence type="ECO:0000313" key="1">
    <source>
        <dbReference type="EMBL" id="KAJ7214327.1"/>
    </source>
</evidence>
<keyword evidence="2" id="KW-1185">Reference proteome</keyword>
<accession>A0AAD6VIS4</accession>
<dbReference type="Pfam" id="PF23562">
    <property type="entry name" value="AMP-binding_C_3"/>
    <property type="match status" value="1"/>
</dbReference>